<comment type="caution">
    <text evidence="1">The sequence shown here is derived from an EMBL/GenBank/DDBJ whole genome shotgun (WGS) entry which is preliminary data.</text>
</comment>
<organism evidence="1 2">
    <name type="scientific">Candidatus Korobacter versatilis</name>
    <dbReference type="NCBI Taxonomy" id="658062"/>
    <lineage>
        <taxon>Bacteria</taxon>
        <taxon>Pseudomonadati</taxon>
        <taxon>Acidobacteriota</taxon>
        <taxon>Terriglobia</taxon>
        <taxon>Terriglobales</taxon>
        <taxon>Candidatus Korobacteraceae</taxon>
        <taxon>Candidatus Korobacter</taxon>
    </lineage>
</organism>
<dbReference type="EMBL" id="JACPNR010000007">
    <property type="protein sequence ID" value="MBI2678359.1"/>
    <property type="molecule type" value="Genomic_DNA"/>
</dbReference>
<dbReference type="AlphaFoldDB" id="A0A932EPP2"/>
<evidence type="ECO:0000313" key="2">
    <source>
        <dbReference type="Proteomes" id="UP000779809"/>
    </source>
</evidence>
<protein>
    <submittedName>
        <fullName evidence="1">Uncharacterized protein</fullName>
    </submittedName>
</protein>
<evidence type="ECO:0000313" key="1">
    <source>
        <dbReference type="EMBL" id="MBI2678359.1"/>
    </source>
</evidence>
<name>A0A932EPP2_9BACT</name>
<sequence length="53" mass="5948">MYTGTMLDNLIASVQKAEEHAAVIADHRMPVQVELYARTHEFNYDNEALLGVA</sequence>
<proteinExistence type="predicted"/>
<reference evidence="1" key="1">
    <citation type="submission" date="2020-07" db="EMBL/GenBank/DDBJ databases">
        <title>Huge and variable diversity of episymbiotic CPR bacteria and DPANN archaea in groundwater ecosystems.</title>
        <authorList>
            <person name="He C.Y."/>
            <person name="Keren R."/>
            <person name="Whittaker M."/>
            <person name="Farag I.F."/>
            <person name="Doudna J."/>
            <person name="Cate J.H.D."/>
            <person name="Banfield J.F."/>
        </authorList>
    </citation>
    <scope>NUCLEOTIDE SEQUENCE</scope>
    <source>
        <strain evidence="1">NC_groundwater_580_Pr5_B-0.1um_64_19</strain>
    </source>
</reference>
<dbReference type="Proteomes" id="UP000779809">
    <property type="component" value="Unassembled WGS sequence"/>
</dbReference>
<accession>A0A932EPP2</accession>
<gene>
    <name evidence="1" type="ORF">HYX28_06225</name>
</gene>